<dbReference type="HOGENOM" id="CLU_130004_0_1_1"/>
<accession>A0A0C3PNN2</accession>
<evidence type="ECO:0000256" key="5">
    <source>
        <dbReference type="ARBA" id="ARBA00023242"/>
    </source>
</evidence>
<keyword evidence="9" id="KW-1185">Reference proteome</keyword>
<evidence type="ECO:0000256" key="2">
    <source>
        <dbReference type="ARBA" id="ARBA00004123"/>
    </source>
</evidence>
<dbReference type="OrthoDB" id="3364766at2759"/>
<feature type="domain" description="Histone chaperone" evidence="7">
    <location>
        <begin position="66"/>
        <end position="96"/>
    </location>
</feature>
<dbReference type="STRING" id="870435.A0A0C3PNN2"/>
<comment type="function">
    <text evidence="1">Forms a chaperone-bound H2A.Z-H2B complex that acts as a source for SWR1 complex-dependent H2A to H2A.Z histone replacement in chromatin.</text>
</comment>
<dbReference type="InterPro" id="IPR019098">
    <property type="entry name" value="Histone_chaperone_domain_CHZ"/>
</dbReference>
<keyword evidence="5" id="KW-0539">Nucleus</keyword>
<reference evidence="8 9" key="1">
    <citation type="submission" date="2014-04" db="EMBL/GenBank/DDBJ databases">
        <authorList>
            <consortium name="DOE Joint Genome Institute"/>
            <person name="Kuo A."/>
            <person name="Kohler A."/>
            <person name="Costa M.D."/>
            <person name="Nagy L.G."/>
            <person name="Floudas D."/>
            <person name="Copeland A."/>
            <person name="Barry K.W."/>
            <person name="Cichocki N."/>
            <person name="Veneault-Fourrey C."/>
            <person name="LaButti K."/>
            <person name="Lindquist E.A."/>
            <person name="Lipzen A."/>
            <person name="Lundell T."/>
            <person name="Morin E."/>
            <person name="Murat C."/>
            <person name="Sun H."/>
            <person name="Tunlid A."/>
            <person name="Henrissat B."/>
            <person name="Grigoriev I.V."/>
            <person name="Hibbett D.S."/>
            <person name="Martin F."/>
            <person name="Nordberg H.P."/>
            <person name="Cantor M.N."/>
            <person name="Hua S.X."/>
        </authorList>
    </citation>
    <scope>NUCLEOTIDE SEQUENCE [LARGE SCALE GENOMIC DNA]</scope>
    <source>
        <strain evidence="8 9">Marx 270</strain>
    </source>
</reference>
<evidence type="ECO:0000256" key="4">
    <source>
        <dbReference type="ARBA" id="ARBA00023186"/>
    </source>
</evidence>
<evidence type="ECO:0000256" key="1">
    <source>
        <dbReference type="ARBA" id="ARBA00002212"/>
    </source>
</evidence>
<sequence>MSSQAGSTSNKPASKGASPRKGKGKQEPVASEDAPMDVEQKDDDDDDEDEEDSDEEMERDEESDEDEEEDMNEIDPTVIQTRRTRGIRVDYTSAEALAKAGLEPTELELDEDDE</sequence>
<evidence type="ECO:0000256" key="3">
    <source>
        <dbReference type="ARBA" id="ARBA00008057"/>
    </source>
</evidence>
<evidence type="ECO:0000313" key="9">
    <source>
        <dbReference type="Proteomes" id="UP000054217"/>
    </source>
</evidence>
<organism evidence="8 9">
    <name type="scientific">Pisolithus tinctorius Marx 270</name>
    <dbReference type="NCBI Taxonomy" id="870435"/>
    <lineage>
        <taxon>Eukaryota</taxon>
        <taxon>Fungi</taxon>
        <taxon>Dikarya</taxon>
        <taxon>Basidiomycota</taxon>
        <taxon>Agaricomycotina</taxon>
        <taxon>Agaricomycetes</taxon>
        <taxon>Agaricomycetidae</taxon>
        <taxon>Boletales</taxon>
        <taxon>Sclerodermatineae</taxon>
        <taxon>Pisolithaceae</taxon>
        <taxon>Pisolithus</taxon>
    </lineage>
</organism>
<dbReference type="GO" id="GO:0005634">
    <property type="term" value="C:nucleus"/>
    <property type="evidence" value="ECO:0007669"/>
    <property type="project" value="UniProtKB-SubCell"/>
</dbReference>
<feature type="compositionally biased region" description="Acidic residues" evidence="6">
    <location>
        <begin position="34"/>
        <end position="73"/>
    </location>
</feature>
<protein>
    <recommendedName>
        <fullName evidence="7">Histone chaperone domain-containing protein</fullName>
    </recommendedName>
</protein>
<feature type="region of interest" description="Disordered" evidence="6">
    <location>
        <begin position="1"/>
        <end position="81"/>
    </location>
</feature>
<evidence type="ECO:0000259" key="7">
    <source>
        <dbReference type="Pfam" id="PF09649"/>
    </source>
</evidence>
<dbReference type="Proteomes" id="UP000054217">
    <property type="component" value="Unassembled WGS sequence"/>
</dbReference>
<proteinExistence type="inferred from homology"/>
<feature type="compositionally biased region" description="Polar residues" evidence="6">
    <location>
        <begin position="1"/>
        <end position="12"/>
    </location>
</feature>
<comment type="similarity">
    <text evidence="3">Belongs to the CHZ1 family.</text>
</comment>
<evidence type="ECO:0000313" key="8">
    <source>
        <dbReference type="EMBL" id="KIO10019.1"/>
    </source>
</evidence>
<dbReference type="Pfam" id="PF09649">
    <property type="entry name" value="CHZ"/>
    <property type="match status" value="1"/>
</dbReference>
<name>A0A0C3PNN2_PISTI</name>
<evidence type="ECO:0000256" key="6">
    <source>
        <dbReference type="SAM" id="MobiDB-lite"/>
    </source>
</evidence>
<dbReference type="InParanoid" id="A0A0C3PNN2"/>
<gene>
    <name evidence="8" type="ORF">M404DRAFT_7732</name>
</gene>
<comment type="subcellular location">
    <subcellularLocation>
        <location evidence="2">Nucleus</location>
    </subcellularLocation>
</comment>
<keyword evidence="4" id="KW-0143">Chaperone</keyword>
<reference evidence="9" key="2">
    <citation type="submission" date="2015-01" db="EMBL/GenBank/DDBJ databases">
        <title>Evolutionary Origins and Diversification of the Mycorrhizal Mutualists.</title>
        <authorList>
            <consortium name="DOE Joint Genome Institute"/>
            <consortium name="Mycorrhizal Genomics Consortium"/>
            <person name="Kohler A."/>
            <person name="Kuo A."/>
            <person name="Nagy L.G."/>
            <person name="Floudas D."/>
            <person name="Copeland A."/>
            <person name="Barry K.W."/>
            <person name="Cichocki N."/>
            <person name="Veneault-Fourrey C."/>
            <person name="LaButti K."/>
            <person name="Lindquist E.A."/>
            <person name="Lipzen A."/>
            <person name="Lundell T."/>
            <person name="Morin E."/>
            <person name="Murat C."/>
            <person name="Riley R."/>
            <person name="Ohm R."/>
            <person name="Sun H."/>
            <person name="Tunlid A."/>
            <person name="Henrissat B."/>
            <person name="Grigoriev I.V."/>
            <person name="Hibbett D.S."/>
            <person name="Martin F."/>
        </authorList>
    </citation>
    <scope>NUCLEOTIDE SEQUENCE [LARGE SCALE GENOMIC DNA]</scope>
    <source>
        <strain evidence="9">Marx 270</strain>
    </source>
</reference>
<dbReference type="AlphaFoldDB" id="A0A0C3PNN2"/>
<dbReference type="EMBL" id="KN831953">
    <property type="protein sequence ID" value="KIO10019.1"/>
    <property type="molecule type" value="Genomic_DNA"/>
</dbReference>